<dbReference type="SMART" id="SM00564">
    <property type="entry name" value="PQQ"/>
    <property type="match status" value="5"/>
</dbReference>
<organism evidence="2 3">
    <name type="scientific">Variovorax paradoxus</name>
    <dbReference type="NCBI Taxonomy" id="34073"/>
    <lineage>
        <taxon>Bacteria</taxon>
        <taxon>Pseudomonadati</taxon>
        <taxon>Pseudomonadota</taxon>
        <taxon>Betaproteobacteria</taxon>
        <taxon>Burkholderiales</taxon>
        <taxon>Comamonadaceae</taxon>
        <taxon>Variovorax</taxon>
    </lineage>
</organism>
<sequence length="345" mass="37126">MKLNWSYRLPKERQVGARPPVAGADTVLVAFHYDKAGFYESTLVALDPTTGEERWRATIPHVINEPLLGPDGSVYVSSFSGTVHAFDRTGKKLWDGRCGDRNMGRPCLVGGDRLVVAETGGGASKTWCLDVRTGSIVWAFENHGHSYGLAANNGRVVHATVLAKGAGVRLHCVDMSNGRALWAVDSAEWMFHPVVQDQTVLIGARGSLRAYSLQTGELLARLDLEGQEAIDGQMQVFGDRICFGTDAGRVRCAVLQSKRSFFKTRLSLESAWQAACEGGIRGRPVMAGEALAVLAPEEGIVFLDPATGQRLSSIKMGKGDGGGLVSDREWLYGALGREVRALGPG</sequence>
<evidence type="ECO:0000259" key="1">
    <source>
        <dbReference type="Pfam" id="PF13360"/>
    </source>
</evidence>
<dbReference type="EMBL" id="JXQQ01000049">
    <property type="protein sequence ID" value="KIQ28202.1"/>
    <property type="molecule type" value="Genomic_DNA"/>
</dbReference>
<name>A0A0D0KQ31_VARPD</name>
<dbReference type="AlphaFoldDB" id="A0A0D0KQ31"/>
<dbReference type="PANTHER" id="PTHR34512:SF30">
    <property type="entry name" value="OUTER MEMBRANE PROTEIN ASSEMBLY FACTOR BAMB"/>
    <property type="match status" value="1"/>
</dbReference>
<proteinExistence type="predicted"/>
<dbReference type="Pfam" id="PF13360">
    <property type="entry name" value="PQQ_2"/>
    <property type="match status" value="2"/>
</dbReference>
<evidence type="ECO:0000313" key="3">
    <source>
        <dbReference type="Proteomes" id="UP000032067"/>
    </source>
</evidence>
<dbReference type="Gene3D" id="2.130.10.10">
    <property type="entry name" value="YVTN repeat-like/Quinoprotein amine dehydrogenase"/>
    <property type="match status" value="1"/>
</dbReference>
<comment type="caution">
    <text evidence="2">The sequence shown here is derived from an EMBL/GenBank/DDBJ whole genome shotgun (WGS) entry which is preliminary data.</text>
</comment>
<dbReference type="InterPro" id="IPR015943">
    <property type="entry name" value="WD40/YVTN_repeat-like_dom_sf"/>
</dbReference>
<dbReference type="Proteomes" id="UP000032067">
    <property type="component" value="Unassembled WGS sequence"/>
</dbReference>
<gene>
    <name evidence="2" type="ORF">RT97_21010</name>
</gene>
<evidence type="ECO:0000313" key="2">
    <source>
        <dbReference type="EMBL" id="KIQ28202.1"/>
    </source>
</evidence>
<feature type="domain" description="Pyrrolo-quinoline quinone repeat" evidence="1">
    <location>
        <begin position="205"/>
        <end position="311"/>
    </location>
</feature>
<dbReference type="InterPro" id="IPR011047">
    <property type="entry name" value="Quinoprotein_ADH-like_sf"/>
</dbReference>
<feature type="domain" description="Pyrrolo-quinoline quinone repeat" evidence="1">
    <location>
        <begin position="41"/>
        <end position="183"/>
    </location>
</feature>
<reference evidence="2 3" key="1">
    <citation type="submission" date="2014-12" db="EMBL/GenBank/DDBJ databases">
        <title>16Stimator: statistical estimation of ribosomal gene copy numbers from draft genome assemblies.</title>
        <authorList>
            <person name="Perisin M.A."/>
            <person name="Vetter M."/>
            <person name="Gilbert J.A."/>
            <person name="Bergelson J."/>
        </authorList>
    </citation>
    <scope>NUCLEOTIDE SEQUENCE [LARGE SCALE GENOMIC DNA]</scope>
    <source>
        <strain evidence="2 3">MEDvA23</strain>
    </source>
</reference>
<dbReference type="RefSeq" id="WP_042580764.1">
    <property type="nucleotide sequence ID" value="NZ_JXQQ01000049.1"/>
</dbReference>
<protein>
    <recommendedName>
        <fullName evidence="1">Pyrrolo-quinoline quinone repeat domain-containing protein</fullName>
    </recommendedName>
</protein>
<dbReference type="PANTHER" id="PTHR34512">
    <property type="entry name" value="CELL SURFACE PROTEIN"/>
    <property type="match status" value="1"/>
</dbReference>
<dbReference type="SUPFAM" id="SSF50998">
    <property type="entry name" value="Quinoprotein alcohol dehydrogenase-like"/>
    <property type="match status" value="1"/>
</dbReference>
<dbReference type="InterPro" id="IPR018391">
    <property type="entry name" value="PQQ_b-propeller_rpt"/>
</dbReference>
<dbReference type="Gene3D" id="2.40.10.480">
    <property type="match status" value="2"/>
</dbReference>
<dbReference type="InterPro" id="IPR002372">
    <property type="entry name" value="PQQ_rpt_dom"/>
</dbReference>
<accession>A0A0D0KQ31</accession>